<evidence type="ECO:0000313" key="2">
    <source>
        <dbReference type="EMBL" id="KAF4313827.1"/>
    </source>
</evidence>
<feature type="region of interest" description="Disordered" evidence="1">
    <location>
        <begin position="118"/>
        <end position="169"/>
    </location>
</feature>
<organism evidence="2 3">
    <name type="scientific">Botryosphaeria dothidea</name>
    <dbReference type="NCBI Taxonomy" id="55169"/>
    <lineage>
        <taxon>Eukaryota</taxon>
        <taxon>Fungi</taxon>
        <taxon>Dikarya</taxon>
        <taxon>Ascomycota</taxon>
        <taxon>Pezizomycotina</taxon>
        <taxon>Dothideomycetes</taxon>
        <taxon>Dothideomycetes incertae sedis</taxon>
        <taxon>Botryosphaeriales</taxon>
        <taxon>Botryosphaeriaceae</taxon>
        <taxon>Botryosphaeria</taxon>
    </lineage>
</organism>
<gene>
    <name evidence="2" type="ORF">GTA08_BOTSDO01100</name>
</gene>
<feature type="region of interest" description="Disordered" evidence="1">
    <location>
        <begin position="1"/>
        <end position="69"/>
    </location>
</feature>
<comment type="caution">
    <text evidence="2">The sequence shown here is derived from an EMBL/GenBank/DDBJ whole genome shotgun (WGS) entry which is preliminary data.</text>
</comment>
<evidence type="ECO:0000256" key="1">
    <source>
        <dbReference type="SAM" id="MobiDB-lite"/>
    </source>
</evidence>
<feature type="compositionally biased region" description="Acidic residues" evidence="1">
    <location>
        <begin position="136"/>
        <end position="149"/>
    </location>
</feature>
<feature type="region of interest" description="Disordered" evidence="1">
    <location>
        <begin position="212"/>
        <end position="234"/>
    </location>
</feature>
<proteinExistence type="predicted"/>
<accession>A0A8H4NG91</accession>
<dbReference type="AlphaFoldDB" id="A0A8H4NG91"/>
<keyword evidence="3" id="KW-1185">Reference proteome</keyword>
<feature type="compositionally biased region" description="Basic and acidic residues" evidence="1">
    <location>
        <begin position="118"/>
        <end position="128"/>
    </location>
</feature>
<sequence>MLAWIPSAPQSPHAYMPSHSSPLVPRHTNAARRQPLAPSTSHNTFPFNMDPPSKLSAGAPPQRAFKPNPLVQRSVGDAGRERRRDMFLKKVANERDERRWAGRAQQVEQIMLLDYKKKERSRQEELERSAPVIVEPSDDEEERDEDAENQDPMLGSSQVTSGAGVPTVFNNYVRSSPLQTMWSQASEAEVEAVAQQEDEELYALLAMMEEDERRANASGEDPANQHLGSDDDEYDDIFSDYLAAEQTSQPAQQGHDEYMVIDDVMDMEFD</sequence>
<evidence type="ECO:0000313" key="3">
    <source>
        <dbReference type="Proteomes" id="UP000572817"/>
    </source>
</evidence>
<dbReference type="EMBL" id="WWBZ02000001">
    <property type="protein sequence ID" value="KAF4313827.1"/>
    <property type="molecule type" value="Genomic_DNA"/>
</dbReference>
<name>A0A8H4NG91_9PEZI</name>
<protein>
    <submittedName>
        <fullName evidence="2">Uncharacterized protein</fullName>
    </submittedName>
</protein>
<reference evidence="2" key="1">
    <citation type="submission" date="2020-04" db="EMBL/GenBank/DDBJ databases">
        <title>Genome Assembly and Annotation of Botryosphaeria dothidea sdau 11-99, a Latent Pathogen of Apple Fruit Ring Rot in China.</title>
        <authorList>
            <person name="Yu C."/>
            <person name="Diao Y."/>
            <person name="Lu Q."/>
            <person name="Zhao J."/>
            <person name="Cui S."/>
            <person name="Peng C."/>
            <person name="He B."/>
            <person name="Liu H."/>
        </authorList>
    </citation>
    <scope>NUCLEOTIDE SEQUENCE [LARGE SCALE GENOMIC DNA]</scope>
    <source>
        <strain evidence="2">Sdau11-99</strain>
    </source>
</reference>
<dbReference type="OrthoDB" id="5279705at2759"/>
<dbReference type="Proteomes" id="UP000572817">
    <property type="component" value="Unassembled WGS sequence"/>
</dbReference>
<feature type="compositionally biased region" description="Polar residues" evidence="1">
    <location>
        <begin position="37"/>
        <end position="46"/>
    </location>
</feature>